<dbReference type="OrthoDB" id="43356at2759"/>
<feature type="transmembrane region" description="Helical" evidence="1">
    <location>
        <begin position="106"/>
        <end position="122"/>
    </location>
</feature>
<evidence type="ECO:0000313" key="3">
    <source>
        <dbReference type="Proteomes" id="UP001153069"/>
    </source>
</evidence>
<keyword evidence="1" id="KW-1133">Transmembrane helix</keyword>
<sequence>MCNALGNLFRLIIVTATAGALTLSVFTALSCELVEYNQANGITFGFFFRGIDGTCETDYYTTNDGIITGSRSALIISMCAGFIAGAMVLFEWLFCEICCAGVMEGLAYLLAWIAGGASFMFYGSEQCTSDGSECAFYDASGYMTGACILYFGCNILLCFTPQPDPLCSK</sequence>
<reference evidence="2" key="1">
    <citation type="submission" date="2020-06" db="EMBL/GenBank/DDBJ databases">
        <authorList>
            <consortium name="Plant Systems Biology data submission"/>
        </authorList>
    </citation>
    <scope>NUCLEOTIDE SEQUENCE</scope>
    <source>
        <strain evidence="2">D6</strain>
    </source>
</reference>
<feature type="transmembrane region" description="Helical" evidence="1">
    <location>
        <begin position="142"/>
        <end position="160"/>
    </location>
</feature>
<evidence type="ECO:0000256" key="1">
    <source>
        <dbReference type="SAM" id="Phobius"/>
    </source>
</evidence>
<comment type="caution">
    <text evidence="2">The sequence shown here is derived from an EMBL/GenBank/DDBJ whole genome shotgun (WGS) entry which is preliminary data.</text>
</comment>
<organism evidence="2 3">
    <name type="scientific">Seminavis robusta</name>
    <dbReference type="NCBI Taxonomy" id="568900"/>
    <lineage>
        <taxon>Eukaryota</taxon>
        <taxon>Sar</taxon>
        <taxon>Stramenopiles</taxon>
        <taxon>Ochrophyta</taxon>
        <taxon>Bacillariophyta</taxon>
        <taxon>Bacillariophyceae</taxon>
        <taxon>Bacillariophycidae</taxon>
        <taxon>Naviculales</taxon>
        <taxon>Naviculaceae</taxon>
        <taxon>Seminavis</taxon>
    </lineage>
</organism>
<dbReference type="Proteomes" id="UP001153069">
    <property type="component" value="Unassembled WGS sequence"/>
</dbReference>
<protein>
    <submittedName>
        <fullName evidence="2">Uncharacterized protein</fullName>
    </submittedName>
</protein>
<dbReference type="AlphaFoldDB" id="A0A9N8DJX8"/>
<accession>A0A9N8DJX8</accession>
<name>A0A9N8DJX8_9STRA</name>
<keyword evidence="1" id="KW-0472">Membrane</keyword>
<feature type="transmembrane region" description="Helical" evidence="1">
    <location>
        <begin position="73"/>
        <end position="94"/>
    </location>
</feature>
<gene>
    <name evidence="2" type="ORF">SEMRO_122_G059140.1</name>
</gene>
<keyword evidence="1" id="KW-0812">Transmembrane</keyword>
<proteinExistence type="predicted"/>
<evidence type="ECO:0000313" key="2">
    <source>
        <dbReference type="EMBL" id="CAB9501920.1"/>
    </source>
</evidence>
<keyword evidence="3" id="KW-1185">Reference proteome</keyword>
<dbReference type="EMBL" id="CAICTM010000121">
    <property type="protein sequence ID" value="CAB9501920.1"/>
    <property type="molecule type" value="Genomic_DNA"/>
</dbReference>
<feature type="transmembrane region" description="Helical" evidence="1">
    <location>
        <begin position="7"/>
        <end position="29"/>
    </location>
</feature>